<dbReference type="Gene3D" id="2.30.31.10">
    <property type="entry name" value="Transcriptional Coactivator Pc4, Chain A"/>
    <property type="match status" value="1"/>
</dbReference>
<evidence type="ECO:0000259" key="1">
    <source>
        <dbReference type="Pfam" id="PF02229"/>
    </source>
</evidence>
<gene>
    <name evidence="2" type="ORF">COW11_01380</name>
</gene>
<dbReference type="InterPro" id="IPR003173">
    <property type="entry name" value="PC4_C"/>
</dbReference>
<evidence type="ECO:0000313" key="3">
    <source>
        <dbReference type="Proteomes" id="UP000231267"/>
    </source>
</evidence>
<comment type="caution">
    <text evidence="2">The sequence shown here is derived from an EMBL/GenBank/DDBJ whole genome shotgun (WGS) entry which is preliminary data.</text>
</comment>
<dbReference type="InterPro" id="IPR009044">
    <property type="entry name" value="ssDNA-bd_transcriptional_reg"/>
</dbReference>
<sequence length="77" mass="8696">MQKTVKAFPKNKFQEIRVSITEYQGNDLIDIRTWTLPQGASEYSPTGKGVSINVKLYPEIKEAILALESDLKEAKLI</sequence>
<feature type="domain" description="Transcriptional coactivator p15 (PC4) C-terminal" evidence="1">
    <location>
        <begin position="14"/>
        <end position="63"/>
    </location>
</feature>
<protein>
    <submittedName>
        <fullName evidence="2">Transcriptional regulator</fullName>
    </submittedName>
</protein>
<organism evidence="2 3">
    <name type="scientific">Candidatus Taenaricola geysiri</name>
    <dbReference type="NCBI Taxonomy" id="1974752"/>
    <lineage>
        <taxon>Bacteria</taxon>
        <taxon>Pseudomonadati</taxon>
        <taxon>Candidatus Omnitrophota</taxon>
        <taxon>Candidatus Taenaricola</taxon>
    </lineage>
</organism>
<reference evidence="2 3" key="1">
    <citation type="submission" date="2017-09" db="EMBL/GenBank/DDBJ databases">
        <title>Depth-based differentiation of microbial function through sediment-hosted aquifers and enrichment of novel symbionts in the deep terrestrial subsurface.</title>
        <authorList>
            <person name="Probst A.J."/>
            <person name="Ladd B."/>
            <person name="Jarett J.K."/>
            <person name="Geller-Mcgrath D.E."/>
            <person name="Sieber C.M."/>
            <person name="Emerson J.B."/>
            <person name="Anantharaman K."/>
            <person name="Thomas B.C."/>
            <person name="Malmstrom R."/>
            <person name="Stieglmeier M."/>
            <person name="Klingl A."/>
            <person name="Woyke T."/>
            <person name="Ryan C.M."/>
            <person name="Banfield J.F."/>
        </authorList>
    </citation>
    <scope>NUCLEOTIDE SEQUENCE [LARGE SCALE GENOMIC DNA]</scope>
    <source>
        <strain evidence="2">CG12_big_fil_rev_8_21_14_0_65_43_15</strain>
    </source>
</reference>
<dbReference type="SUPFAM" id="SSF54447">
    <property type="entry name" value="ssDNA-binding transcriptional regulator domain"/>
    <property type="match status" value="1"/>
</dbReference>
<dbReference type="GO" id="GO:0006355">
    <property type="term" value="P:regulation of DNA-templated transcription"/>
    <property type="evidence" value="ECO:0007669"/>
    <property type="project" value="InterPro"/>
</dbReference>
<dbReference type="GO" id="GO:0003677">
    <property type="term" value="F:DNA binding"/>
    <property type="evidence" value="ECO:0007669"/>
    <property type="project" value="InterPro"/>
</dbReference>
<accession>A0A2J0LHY6</accession>
<name>A0A2J0LHY6_9BACT</name>
<dbReference type="AlphaFoldDB" id="A0A2J0LHY6"/>
<proteinExistence type="predicted"/>
<evidence type="ECO:0000313" key="2">
    <source>
        <dbReference type="EMBL" id="PIW66799.1"/>
    </source>
</evidence>
<dbReference type="Pfam" id="PF02229">
    <property type="entry name" value="PC4"/>
    <property type="match status" value="1"/>
</dbReference>
<dbReference type="EMBL" id="PFGP01000028">
    <property type="protein sequence ID" value="PIW66799.1"/>
    <property type="molecule type" value="Genomic_DNA"/>
</dbReference>
<dbReference type="Proteomes" id="UP000231267">
    <property type="component" value="Unassembled WGS sequence"/>
</dbReference>